<name>A0A6I1AUE4_PHOVU</name>
<gene>
    <name evidence="1" type="ORF">GAY12_13595</name>
</gene>
<dbReference type="AlphaFoldDB" id="A0A6I1AUE4"/>
<comment type="caution">
    <text evidence="1">The sequence shown here is derived from an EMBL/GenBank/DDBJ whole genome shotgun (WGS) entry which is preliminary data.</text>
</comment>
<organism evidence="1 2">
    <name type="scientific">Phocaeicola vulgatus</name>
    <name type="common">Bacteroides vulgatus</name>
    <dbReference type="NCBI Taxonomy" id="821"/>
    <lineage>
        <taxon>Bacteria</taxon>
        <taxon>Pseudomonadati</taxon>
        <taxon>Bacteroidota</taxon>
        <taxon>Bacteroidia</taxon>
        <taxon>Bacteroidales</taxon>
        <taxon>Bacteroidaceae</taxon>
        <taxon>Phocaeicola</taxon>
    </lineage>
</organism>
<dbReference type="RefSeq" id="WP_117695014.1">
    <property type="nucleotide sequence ID" value="NZ_CP143952.1"/>
</dbReference>
<proteinExistence type="predicted"/>
<evidence type="ECO:0000313" key="1">
    <source>
        <dbReference type="EMBL" id="KAB6633863.1"/>
    </source>
</evidence>
<sequence>MNKIIIDENYIKSLPLTTNRIEVAWNENVFFSKYAIVSYYSTSAEHKNLAYEQLSDSPCLSVAGIKAIWGNQKYSAVKFFILTHKGNARDILNSLQSFKDIVARIDYLEPYSNELKNRIVASLAINSLGKKKTSNMMYNDGSLLVCDNTNFGIQKRELVCLKVEVNKYMNLVANTQSFTHPLNDNELRKYKNCVFQKSKDFDGELWSGQAVKPITIKTVKDGEYDLNKLFILKKKSKKTKNNVPYWPYNPDKYTHGKLFVLFQVVESVNQDFDGIFEINFTDYKVEHYDECKTEDGILKLMRDYLKGKTISFEDSFCTDLSNNLILQFKEEAQKIMQGTLKFPLKPTPEDIIVRLCEPKENKDTNTKYIKSTYRFTKNNNALQHITYYNNEKKDKIDKNRARRILIEFIVKDCLVKRAMPKDLAILMEGWEFLRYKINQGNVHGATLKITNNGNLHIEQYGLSQNSCGEDFESFVTEKLQYTDCNRINGAKDYMALKKDGNVYLIVDTEEIPILDAKEIDEGYDEVVNNGETIAMFRRKKNVHKYLRGYIGFHLWKSEGIDGKANDSFSYISGINKEKIKFINGNKMDKMPRARKIFILKTNNQALVDSHIKEICSMLKFGFGRWDELMTYPFPFKFLLEFLDNAAETAYSKHWEEISYYKDLF</sequence>
<evidence type="ECO:0000313" key="2">
    <source>
        <dbReference type="Proteomes" id="UP000462015"/>
    </source>
</evidence>
<accession>A0A6I1AUE4</accession>
<reference evidence="1 2" key="1">
    <citation type="journal article" date="2019" name="Nat. Med.">
        <title>A library of human gut bacterial isolates paired with longitudinal multiomics data enables mechanistic microbiome research.</title>
        <authorList>
            <person name="Poyet M."/>
            <person name="Groussin M."/>
            <person name="Gibbons S.M."/>
            <person name="Avila-Pacheco J."/>
            <person name="Jiang X."/>
            <person name="Kearney S.M."/>
            <person name="Perrotta A.R."/>
            <person name="Berdy B."/>
            <person name="Zhao S."/>
            <person name="Lieberman T.D."/>
            <person name="Swanson P.K."/>
            <person name="Smith M."/>
            <person name="Roesemann S."/>
            <person name="Alexander J.E."/>
            <person name="Rich S.A."/>
            <person name="Livny J."/>
            <person name="Vlamakis H."/>
            <person name="Clish C."/>
            <person name="Bullock K."/>
            <person name="Deik A."/>
            <person name="Scott J."/>
            <person name="Pierce K.A."/>
            <person name="Xavier R.J."/>
            <person name="Alm E.J."/>
        </authorList>
    </citation>
    <scope>NUCLEOTIDE SEQUENCE [LARGE SCALE GENOMIC DNA]</scope>
    <source>
        <strain evidence="1 2">BIOML-A98</strain>
    </source>
</reference>
<dbReference type="EMBL" id="WDAL01000026">
    <property type="protein sequence ID" value="KAB6633863.1"/>
    <property type="molecule type" value="Genomic_DNA"/>
</dbReference>
<dbReference type="Proteomes" id="UP000462015">
    <property type="component" value="Unassembled WGS sequence"/>
</dbReference>
<protein>
    <submittedName>
        <fullName evidence="1">Uncharacterized protein</fullName>
    </submittedName>
</protein>